<proteinExistence type="inferred from homology"/>
<name>A0A1C4U337_9ACTN</name>
<evidence type="ECO:0000313" key="3">
    <source>
        <dbReference type="EMBL" id="SCE66115.1"/>
    </source>
</evidence>
<protein>
    <submittedName>
        <fullName evidence="3">Uncharacterized conserved protein YciI, contains a putative active-site phosphohistidine</fullName>
    </submittedName>
</protein>
<dbReference type="AlphaFoldDB" id="A0A1C4U337"/>
<dbReference type="InterPro" id="IPR005545">
    <property type="entry name" value="YCII"/>
</dbReference>
<gene>
    <name evidence="3" type="ORF">GA0074696_0079</name>
</gene>
<dbReference type="PANTHER" id="PTHR37828">
    <property type="entry name" value="GSR2449 PROTEIN"/>
    <property type="match status" value="1"/>
</dbReference>
<dbReference type="Proteomes" id="UP000198228">
    <property type="component" value="Chromosome I"/>
</dbReference>
<evidence type="ECO:0000313" key="4">
    <source>
        <dbReference type="Proteomes" id="UP000198228"/>
    </source>
</evidence>
<dbReference type="InterPro" id="IPR011008">
    <property type="entry name" value="Dimeric_a/b-barrel"/>
</dbReference>
<dbReference type="Pfam" id="PF03795">
    <property type="entry name" value="YCII"/>
    <property type="match status" value="1"/>
</dbReference>
<accession>A0A1C4U337</accession>
<reference evidence="3 4" key="1">
    <citation type="submission" date="2016-06" db="EMBL/GenBank/DDBJ databases">
        <authorList>
            <person name="Kjaerup R.B."/>
            <person name="Dalgaard T.S."/>
            <person name="Juul-Madsen H.R."/>
        </authorList>
    </citation>
    <scope>NUCLEOTIDE SEQUENCE [LARGE SCALE GENOMIC DNA]</scope>
    <source>
        <strain evidence="3 4">DSM 43821</strain>
    </source>
</reference>
<comment type="similarity">
    <text evidence="1">Belongs to the YciI family.</text>
</comment>
<feature type="domain" description="YCII-related" evidence="2">
    <location>
        <begin position="50"/>
        <end position="130"/>
    </location>
</feature>
<evidence type="ECO:0000256" key="1">
    <source>
        <dbReference type="ARBA" id="ARBA00007689"/>
    </source>
</evidence>
<evidence type="ECO:0000259" key="2">
    <source>
        <dbReference type="Pfam" id="PF03795"/>
    </source>
</evidence>
<organism evidence="3 4">
    <name type="scientific">Micromonospora purpureochromogenes</name>
    <dbReference type="NCBI Taxonomy" id="47872"/>
    <lineage>
        <taxon>Bacteria</taxon>
        <taxon>Bacillati</taxon>
        <taxon>Actinomycetota</taxon>
        <taxon>Actinomycetes</taxon>
        <taxon>Micromonosporales</taxon>
        <taxon>Micromonosporaceae</taxon>
        <taxon>Micromonospora</taxon>
    </lineage>
</organism>
<dbReference type="PANTHER" id="PTHR37828:SF1">
    <property type="entry name" value="YCII-RELATED DOMAIN-CONTAINING PROTEIN"/>
    <property type="match status" value="1"/>
</dbReference>
<dbReference type="Gene3D" id="3.30.70.1060">
    <property type="entry name" value="Dimeric alpha+beta barrel"/>
    <property type="match status" value="1"/>
</dbReference>
<dbReference type="SUPFAM" id="SSF54909">
    <property type="entry name" value="Dimeric alpha+beta barrel"/>
    <property type="match status" value="1"/>
</dbReference>
<sequence length="144" mass="16189">MAWGEQVDIRLSRSRVAVRSPTAWPPDVKADSYAGIHDEGRSSPAYDHEMFVVILTYVADLAQIDDALQDHIVWLDQQYADGVFIASGRRLPRVGGVILARNLSREDLEHRLASDPFRQRGLAEYAVTEFVPSRTAMGFEHLLP</sequence>
<dbReference type="EMBL" id="LT607410">
    <property type="protein sequence ID" value="SCE66115.1"/>
    <property type="molecule type" value="Genomic_DNA"/>
</dbReference>